<evidence type="ECO:0000313" key="2">
    <source>
        <dbReference type="EMBL" id="KAB1275769.1"/>
    </source>
</evidence>
<dbReference type="EMBL" id="JWIN03000008">
    <property type="protein sequence ID" value="KAB1275769.1"/>
    <property type="molecule type" value="Genomic_DNA"/>
</dbReference>
<dbReference type="Proteomes" id="UP000299084">
    <property type="component" value="Unassembled WGS sequence"/>
</dbReference>
<feature type="compositionally biased region" description="Polar residues" evidence="1">
    <location>
        <begin position="16"/>
        <end position="43"/>
    </location>
</feature>
<sequence length="51" mass="5121">MWTGSQGGQRDRSPGAASTQPSSSQGGAASLPQGQVSLGSLSSRFPRKGSE</sequence>
<keyword evidence="3" id="KW-1185">Reference proteome</keyword>
<evidence type="ECO:0000256" key="1">
    <source>
        <dbReference type="SAM" id="MobiDB-lite"/>
    </source>
</evidence>
<name>A0A5N4DXE0_CAMDR</name>
<proteinExistence type="predicted"/>
<feature type="region of interest" description="Disordered" evidence="1">
    <location>
        <begin position="1"/>
        <end position="51"/>
    </location>
</feature>
<organism evidence="2 3">
    <name type="scientific">Camelus dromedarius</name>
    <name type="common">Dromedary</name>
    <name type="synonym">Arabian camel</name>
    <dbReference type="NCBI Taxonomy" id="9838"/>
    <lineage>
        <taxon>Eukaryota</taxon>
        <taxon>Metazoa</taxon>
        <taxon>Chordata</taxon>
        <taxon>Craniata</taxon>
        <taxon>Vertebrata</taxon>
        <taxon>Euteleostomi</taxon>
        <taxon>Mammalia</taxon>
        <taxon>Eutheria</taxon>
        <taxon>Laurasiatheria</taxon>
        <taxon>Artiodactyla</taxon>
        <taxon>Tylopoda</taxon>
        <taxon>Camelidae</taxon>
        <taxon>Camelus</taxon>
    </lineage>
</organism>
<gene>
    <name evidence="2" type="ORF">Cadr_000010009</name>
</gene>
<evidence type="ECO:0000313" key="3">
    <source>
        <dbReference type="Proteomes" id="UP000299084"/>
    </source>
</evidence>
<protein>
    <submittedName>
        <fullName evidence="2">Uncharacterized protein</fullName>
    </submittedName>
</protein>
<comment type="caution">
    <text evidence="2">The sequence shown here is derived from an EMBL/GenBank/DDBJ whole genome shotgun (WGS) entry which is preliminary data.</text>
</comment>
<accession>A0A5N4DXE0</accession>
<reference evidence="2 3" key="1">
    <citation type="journal article" date="2019" name="Mol. Ecol. Resour.">
        <title>Improving Illumina assemblies with Hi-C and long reads: an example with the North African dromedary.</title>
        <authorList>
            <person name="Elbers J.P."/>
            <person name="Rogers M.F."/>
            <person name="Perelman P.L."/>
            <person name="Proskuryakova A.A."/>
            <person name="Serdyukova N.A."/>
            <person name="Johnson W.E."/>
            <person name="Horin P."/>
            <person name="Corander J."/>
            <person name="Murphy D."/>
            <person name="Burger P.A."/>
        </authorList>
    </citation>
    <scope>NUCLEOTIDE SEQUENCE [LARGE SCALE GENOMIC DNA]</scope>
    <source>
        <strain evidence="2">Drom800</strain>
        <tissue evidence="2">Blood</tissue>
    </source>
</reference>
<dbReference type="AlphaFoldDB" id="A0A5N4DXE0"/>